<proteinExistence type="predicted"/>
<comment type="caution">
    <text evidence="1">The sequence shown here is derived from an EMBL/GenBank/DDBJ whole genome shotgun (WGS) entry which is preliminary data.</text>
</comment>
<organism evidence="1 2">
    <name type="scientific">Chaenocephalus aceratus</name>
    <name type="common">Blackfin icefish</name>
    <name type="synonym">Chaenichthys aceratus</name>
    <dbReference type="NCBI Taxonomy" id="36190"/>
    <lineage>
        <taxon>Eukaryota</taxon>
        <taxon>Metazoa</taxon>
        <taxon>Chordata</taxon>
        <taxon>Craniata</taxon>
        <taxon>Vertebrata</taxon>
        <taxon>Euteleostomi</taxon>
        <taxon>Actinopterygii</taxon>
        <taxon>Neopterygii</taxon>
        <taxon>Teleostei</taxon>
        <taxon>Neoteleostei</taxon>
        <taxon>Acanthomorphata</taxon>
        <taxon>Eupercaria</taxon>
        <taxon>Perciformes</taxon>
        <taxon>Notothenioidei</taxon>
        <taxon>Channichthyidae</taxon>
        <taxon>Chaenocephalus</taxon>
    </lineage>
</organism>
<reference evidence="1" key="1">
    <citation type="submission" date="2022-05" db="EMBL/GenBank/DDBJ databases">
        <title>Chromosome-level genome of Chaenocephalus aceratus.</title>
        <authorList>
            <person name="Park H."/>
        </authorList>
    </citation>
    <scope>NUCLEOTIDE SEQUENCE</scope>
    <source>
        <strain evidence="1">KU_202001</strain>
    </source>
</reference>
<feature type="non-terminal residue" evidence="1">
    <location>
        <position position="1"/>
    </location>
</feature>
<accession>A0ACB9XID5</accession>
<gene>
    <name evidence="1" type="ORF">KUCAC02_029948</name>
</gene>
<sequence>SGVVTAAWATRHPAVALLISGCFHRDRGGQEAIGFNAVPSHWQAVPMSVFDTHSL</sequence>
<evidence type="ECO:0000313" key="2">
    <source>
        <dbReference type="Proteomes" id="UP001057452"/>
    </source>
</evidence>
<keyword evidence="2" id="KW-1185">Reference proteome</keyword>
<protein>
    <submittedName>
        <fullName evidence="1">Uncharacterized protein</fullName>
    </submittedName>
</protein>
<evidence type="ECO:0000313" key="1">
    <source>
        <dbReference type="EMBL" id="KAI4826501.1"/>
    </source>
</evidence>
<name>A0ACB9XID5_CHAAC</name>
<dbReference type="Proteomes" id="UP001057452">
    <property type="component" value="Chromosome 5"/>
</dbReference>
<feature type="non-terminal residue" evidence="1">
    <location>
        <position position="55"/>
    </location>
</feature>
<dbReference type="EMBL" id="CM043789">
    <property type="protein sequence ID" value="KAI4826501.1"/>
    <property type="molecule type" value="Genomic_DNA"/>
</dbReference>